<dbReference type="SUPFAM" id="SSF47459">
    <property type="entry name" value="HLH, helix-loop-helix DNA-binding domain"/>
    <property type="match status" value="1"/>
</dbReference>
<keyword evidence="7" id="KW-1185">Reference proteome</keyword>
<evidence type="ECO:0000313" key="7">
    <source>
        <dbReference type="Proteomes" id="UP001652600"/>
    </source>
</evidence>
<dbReference type="Gene3D" id="4.10.280.10">
    <property type="entry name" value="Helix-loop-helix DNA-binding domain"/>
    <property type="match status" value="1"/>
</dbReference>
<reference evidence="8" key="1">
    <citation type="submission" date="2025-08" db="UniProtKB">
        <authorList>
            <consortium name="RefSeq"/>
        </authorList>
    </citation>
    <scope>IDENTIFICATION</scope>
    <source>
        <tissue evidence="8">Stem</tissue>
    </source>
</reference>
<dbReference type="RefSeq" id="XP_050946188.1">
    <property type="nucleotide sequence ID" value="XM_051090231.1"/>
</dbReference>
<keyword evidence="4" id="KW-0804">Transcription</keyword>
<evidence type="ECO:0000256" key="1">
    <source>
        <dbReference type="ARBA" id="ARBA00004123"/>
    </source>
</evidence>
<dbReference type="PROSITE" id="PS50888">
    <property type="entry name" value="BHLH"/>
    <property type="match status" value="1"/>
</dbReference>
<protein>
    <submittedName>
        <fullName evidence="8">Transcription factor bHLH154-like</fullName>
    </submittedName>
</protein>
<sequence>MTFELASDLEVPIRRSQKLSDKITALQKLVSPYGKTDTASVLEEACLYIKFIQHHIQTLLQMQSSSYKSQNPQGIEEKKGNLRSEGLCLVPLTFTKAHI</sequence>
<comment type="subcellular location">
    <subcellularLocation>
        <location evidence="1">Nucleus</location>
    </subcellularLocation>
</comment>
<name>A0ABM3L835_CUCME</name>
<organism evidence="7 8">
    <name type="scientific">Cucumis melo</name>
    <name type="common">Muskmelon</name>
    <dbReference type="NCBI Taxonomy" id="3656"/>
    <lineage>
        <taxon>Eukaryota</taxon>
        <taxon>Viridiplantae</taxon>
        <taxon>Streptophyta</taxon>
        <taxon>Embryophyta</taxon>
        <taxon>Tracheophyta</taxon>
        <taxon>Spermatophyta</taxon>
        <taxon>Magnoliopsida</taxon>
        <taxon>eudicotyledons</taxon>
        <taxon>Gunneridae</taxon>
        <taxon>Pentapetalae</taxon>
        <taxon>rosids</taxon>
        <taxon>fabids</taxon>
        <taxon>Cucurbitales</taxon>
        <taxon>Cucurbitaceae</taxon>
        <taxon>Benincaseae</taxon>
        <taxon>Cucumis</taxon>
    </lineage>
</organism>
<dbReference type="InterPro" id="IPR045843">
    <property type="entry name" value="IND-like"/>
</dbReference>
<keyword evidence="5" id="KW-0539">Nucleus</keyword>
<evidence type="ECO:0000256" key="4">
    <source>
        <dbReference type="ARBA" id="ARBA00023163"/>
    </source>
</evidence>
<evidence type="ECO:0000313" key="8">
    <source>
        <dbReference type="RefSeq" id="XP_050946188.1"/>
    </source>
</evidence>
<dbReference type="CDD" id="cd11393">
    <property type="entry name" value="bHLH_AtbHLH_like"/>
    <property type="match status" value="1"/>
</dbReference>
<evidence type="ECO:0000256" key="5">
    <source>
        <dbReference type="ARBA" id="ARBA00023242"/>
    </source>
</evidence>
<evidence type="ECO:0000256" key="3">
    <source>
        <dbReference type="ARBA" id="ARBA00023125"/>
    </source>
</evidence>
<accession>A0ABM3L835</accession>
<proteinExistence type="predicted"/>
<keyword evidence="2" id="KW-0805">Transcription regulation</keyword>
<dbReference type="Proteomes" id="UP001652600">
    <property type="component" value="Chromosome 9"/>
</dbReference>
<keyword evidence="3" id="KW-0238">DNA-binding</keyword>
<feature type="domain" description="BHLH" evidence="6">
    <location>
        <begin position="3"/>
        <end position="52"/>
    </location>
</feature>
<dbReference type="PANTHER" id="PTHR16223:SF138">
    <property type="entry name" value="TRANSCRIPTION FACTOR BHLH103-LIKE"/>
    <property type="match status" value="1"/>
</dbReference>
<dbReference type="InterPro" id="IPR011598">
    <property type="entry name" value="bHLH_dom"/>
</dbReference>
<gene>
    <name evidence="8" type="primary">LOC103501641</name>
</gene>
<dbReference type="InterPro" id="IPR036638">
    <property type="entry name" value="HLH_DNA-bd_sf"/>
</dbReference>
<dbReference type="Pfam" id="PF00010">
    <property type="entry name" value="HLH"/>
    <property type="match status" value="1"/>
</dbReference>
<dbReference type="InterPro" id="IPR045239">
    <property type="entry name" value="bHLH95_bHLH"/>
</dbReference>
<dbReference type="PANTHER" id="PTHR16223">
    <property type="entry name" value="TRANSCRIPTION FACTOR BHLH83-RELATED"/>
    <property type="match status" value="1"/>
</dbReference>
<evidence type="ECO:0000259" key="6">
    <source>
        <dbReference type="PROSITE" id="PS50888"/>
    </source>
</evidence>
<dbReference type="GeneID" id="103501641"/>
<evidence type="ECO:0000256" key="2">
    <source>
        <dbReference type="ARBA" id="ARBA00023015"/>
    </source>
</evidence>